<organism evidence="2 3">
    <name type="scientific">Enterococcus thailandicus</name>
    <dbReference type="NCBI Taxonomy" id="417368"/>
    <lineage>
        <taxon>Bacteria</taxon>
        <taxon>Bacillati</taxon>
        <taxon>Bacillota</taxon>
        <taxon>Bacilli</taxon>
        <taxon>Lactobacillales</taxon>
        <taxon>Enterococcaceae</taxon>
        <taxon>Enterococcus</taxon>
    </lineage>
</organism>
<feature type="transmembrane region" description="Helical" evidence="1">
    <location>
        <begin position="12"/>
        <end position="32"/>
    </location>
</feature>
<feature type="transmembrane region" description="Helical" evidence="1">
    <location>
        <begin position="291"/>
        <end position="309"/>
    </location>
</feature>
<feature type="transmembrane region" description="Helical" evidence="1">
    <location>
        <begin position="73"/>
        <end position="91"/>
    </location>
</feature>
<name>A0A179ESA4_ENTTH</name>
<feature type="transmembrane region" description="Helical" evidence="1">
    <location>
        <begin position="38"/>
        <end position="61"/>
    </location>
</feature>
<evidence type="ECO:0000313" key="3">
    <source>
        <dbReference type="Proteomes" id="UP000078516"/>
    </source>
</evidence>
<keyword evidence="1" id="KW-1133">Transmembrane helix</keyword>
<evidence type="ECO:0008006" key="4">
    <source>
        <dbReference type="Google" id="ProtNLM"/>
    </source>
</evidence>
<feature type="transmembrane region" description="Helical" evidence="1">
    <location>
        <begin position="321"/>
        <end position="348"/>
    </location>
</feature>
<comment type="caution">
    <text evidence="2">The sequence shown here is derived from an EMBL/GenBank/DDBJ whole genome shotgun (WGS) entry which is preliminary data.</text>
</comment>
<dbReference type="EMBL" id="LWMN01000012">
    <property type="protein sequence ID" value="OAQ55703.1"/>
    <property type="molecule type" value="Genomic_DNA"/>
</dbReference>
<proteinExistence type="predicted"/>
<evidence type="ECO:0000313" key="2">
    <source>
        <dbReference type="EMBL" id="OAQ55703.1"/>
    </source>
</evidence>
<accession>A0A179ESA4</accession>
<feature type="transmembrane region" description="Helical" evidence="1">
    <location>
        <begin position="254"/>
        <end position="279"/>
    </location>
</feature>
<evidence type="ECO:0000256" key="1">
    <source>
        <dbReference type="SAM" id="Phobius"/>
    </source>
</evidence>
<feature type="transmembrane region" description="Helical" evidence="1">
    <location>
        <begin position="97"/>
        <end position="115"/>
    </location>
</feature>
<feature type="transmembrane region" description="Helical" evidence="1">
    <location>
        <begin position="158"/>
        <end position="176"/>
    </location>
</feature>
<feature type="transmembrane region" description="Helical" evidence="1">
    <location>
        <begin position="197"/>
        <end position="215"/>
    </location>
</feature>
<reference evidence="2 3" key="1">
    <citation type="submission" date="2016-04" db="EMBL/GenBank/DDBJ databases">
        <title>Draft genome of an Enterococcus thailandicus strain isolated from bovine feces.</title>
        <authorList>
            <person name="Beukers A.G."/>
            <person name="Zaheer R."/>
            <person name="Goji N."/>
            <person name="Cook S.R."/>
            <person name="Amoako K."/>
            <person name="Chaves A.V."/>
            <person name="Ward M.P."/>
            <person name="Mcallister T.A."/>
        </authorList>
    </citation>
    <scope>NUCLEOTIDE SEQUENCE [LARGE SCALE GENOMIC DNA]</scope>
    <source>
        <strain evidence="2 3">F0711D 46</strain>
    </source>
</reference>
<feature type="transmembrane region" description="Helical" evidence="1">
    <location>
        <begin position="221"/>
        <end position="242"/>
    </location>
</feature>
<sequence length="457" mass="52210">MLDRLKQFGRNFTETTPFILSNTVIFIPYLLFLSLNNGYNWATVLPFTLFYTFRMTGLFLIRGIHAGLDSYTLLMISLLVGGAGSLLGLFGLLSFPLFYLSAICLGLSAAWLVPANVTVNFHEKQQGFINIKGKKYIYALIMLALLYEVVRLPMPLQLAATLGFYTLLYVMAYHTVKHYPRYELDFKDVQRNLIEKKELILFFGFFISLFLLRTARLLMDTVLFDVALFSILLLYILITFYLSRKKQTWVLPSWLNLLTFLDGMLGNFLFLFGTFYLGIIAGFNQLATTLYFPYIVGLILAKIVGPVVTKKLPEDYSIASYCLGLLVSFGVLFSPNAFSIGILLLSLVHTLLGSHLNQLYEQLEEISPDQRLIVKYTTQNKGSLTHQFFLMGVLLFLTKQLGQPIRFLLRMTGTMRQSAESIQLVEQAKWFNLSVLILLTVIVYYLWKEAKKNATIH</sequence>
<keyword evidence="1" id="KW-0472">Membrane</keyword>
<feature type="transmembrane region" description="Helical" evidence="1">
    <location>
        <begin position="136"/>
        <end position="152"/>
    </location>
</feature>
<keyword evidence="3" id="KW-1185">Reference proteome</keyword>
<dbReference type="Proteomes" id="UP000078516">
    <property type="component" value="Unassembled WGS sequence"/>
</dbReference>
<feature type="transmembrane region" description="Helical" evidence="1">
    <location>
        <begin position="388"/>
        <end position="409"/>
    </location>
</feature>
<gene>
    <name evidence="2" type="ORF">A6E74_06465</name>
</gene>
<dbReference type="AlphaFoldDB" id="A0A179ESA4"/>
<keyword evidence="1" id="KW-0812">Transmembrane</keyword>
<dbReference type="RefSeq" id="WP_067483377.1">
    <property type="nucleotide sequence ID" value="NZ_JARQAN010000003.1"/>
</dbReference>
<feature type="transmembrane region" description="Helical" evidence="1">
    <location>
        <begin position="430"/>
        <end position="447"/>
    </location>
</feature>
<protein>
    <recommendedName>
        <fullName evidence="4">MFS transporter</fullName>
    </recommendedName>
</protein>